<feature type="non-terminal residue" evidence="1">
    <location>
        <position position="1"/>
    </location>
</feature>
<dbReference type="AlphaFoldDB" id="A0A0C9XPW8"/>
<dbReference type="Proteomes" id="UP000054477">
    <property type="component" value="Unassembled WGS sequence"/>
</dbReference>
<dbReference type="HOGENOM" id="CLU_199224_0_0_1"/>
<sequence>LFCGASRVVASLSLIYAVFIQKYTLRRVTDGFAHLEHFFLHQTFKELFIGLVARDLKIRRRLLQQR</sequence>
<dbReference type="EMBL" id="KN838549">
    <property type="protein sequence ID" value="KIK07151.1"/>
    <property type="molecule type" value="Genomic_DNA"/>
</dbReference>
<reference evidence="1 2" key="1">
    <citation type="submission" date="2014-04" db="EMBL/GenBank/DDBJ databases">
        <authorList>
            <consortium name="DOE Joint Genome Institute"/>
            <person name="Kuo A."/>
            <person name="Kohler A."/>
            <person name="Nagy L.G."/>
            <person name="Floudas D."/>
            <person name="Copeland A."/>
            <person name="Barry K.W."/>
            <person name="Cichocki N."/>
            <person name="Veneault-Fourrey C."/>
            <person name="LaButti K."/>
            <person name="Lindquist E.A."/>
            <person name="Lipzen A."/>
            <person name="Lundell T."/>
            <person name="Morin E."/>
            <person name="Murat C."/>
            <person name="Sun H."/>
            <person name="Tunlid A."/>
            <person name="Henrissat B."/>
            <person name="Grigoriev I.V."/>
            <person name="Hibbett D.S."/>
            <person name="Martin F."/>
            <person name="Nordberg H.P."/>
            <person name="Cantor M.N."/>
            <person name="Hua S.X."/>
        </authorList>
    </citation>
    <scope>NUCLEOTIDE SEQUENCE [LARGE SCALE GENOMIC DNA]</scope>
    <source>
        <strain evidence="1 2">LaAM-08-1</strain>
    </source>
</reference>
<evidence type="ECO:0000313" key="2">
    <source>
        <dbReference type="Proteomes" id="UP000054477"/>
    </source>
</evidence>
<accession>A0A0C9XPW8</accession>
<protein>
    <submittedName>
        <fullName evidence="1">Uncharacterized protein</fullName>
    </submittedName>
</protein>
<evidence type="ECO:0000313" key="1">
    <source>
        <dbReference type="EMBL" id="KIK07151.1"/>
    </source>
</evidence>
<organism evidence="1 2">
    <name type="scientific">Laccaria amethystina LaAM-08-1</name>
    <dbReference type="NCBI Taxonomy" id="1095629"/>
    <lineage>
        <taxon>Eukaryota</taxon>
        <taxon>Fungi</taxon>
        <taxon>Dikarya</taxon>
        <taxon>Basidiomycota</taxon>
        <taxon>Agaricomycotina</taxon>
        <taxon>Agaricomycetes</taxon>
        <taxon>Agaricomycetidae</taxon>
        <taxon>Agaricales</taxon>
        <taxon>Agaricineae</taxon>
        <taxon>Hydnangiaceae</taxon>
        <taxon>Laccaria</taxon>
    </lineage>
</organism>
<reference evidence="2" key="2">
    <citation type="submission" date="2015-01" db="EMBL/GenBank/DDBJ databases">
        <title>Evolutionary Origins and Diversification of the Mycorrhizal Mutualists.</title>
        <authorList>
            <consortium name="DOE Joint Genome Institute"/>
            <consortium name="Mycorrhizal Genomics Consortium"/>
            <person name="Kohler A."/>
            <person name="Kuo A."/>
            <person name="Nagy L.G."/>
            <person name="Floudas D."/>
            <person name="Copeland A."/>
            <person name="Barry K.W."/>
            <person name="Cichocki N."/>
            <person name="Veneault-Fourrey C."/>
            <person name="LaButti K."/>
            <person name="Lindquist E.A."/>
            <person name="Lipzen A."/>
            <person name="Lundell T."/>
            <person name="Morin E."/>
            <person name="Murat C."/>
            <person name="Riley R."/>
            <person name="Ohm R."/>
            <person name="Sun H."/>
            <person name="Tunlid A."/>
            <person name="Henrissat B."/>
            <person name="Grigoriev I.V."/>
            <person name="Hibbett D.S."/>
            <person name="Martin F."/>
        </authorList>
    </citation>
    <scope>NUCLEOTIDE SEQUENCE [LARGE SCALE GENOMIC DNA]</scope>
    <source>
        <strain evidence="2">LaAM-08-1</strain>
    </source>
</reference>
<feature type="non-terminal residue" evidence="1">
    <location>
        <position position="66"/>
    </location>
</feature>
<name>A0A0C9XPW8_9AGAR</name>
<proteinExistence type="predicted"/>
<keyword evidence="2" id="KW-1185">Reference proteome</keyword>
<gene>
    <name evidence="1" type="ORF">K443DRAFT_68731</name>
</gene>